<sequence>MGRRGAVKSCNAVHHDRGECDFRVSACSRPKCPGANNKSSLTFFDSPIVAVDIVARRCRPRTLLRPAAAVSKAAIAVISSQSSILSRSRCPKRIPRWRLVRFLPPRRWPRARRLSTSPAAFPACADYCAAPGTVELATVVPCSLQRAASLTASEP</sequence>
<reference evidence="1" key="1">
    <citation type="journal article" date="2020" name="Stud. Mycol.">
        <title>101 Dothideomycetes genomes: a test case for predicting lifestyles and emergence of pathogens.</title>
        <authorList>
            <person name="Haridas S."/>
            <person name="Albert R."/>
            <person name="Binder M."/>
            <person name="Bloem J."/>
            <person name="Labutti K."/>
            <person name="Salamov A."/>
            <person name="Andreopoulos B."/>
            <person name="Baker S."/>
            <person name="Barry K."/>
            <person name="Bills G."/>
            <person name="Bluhm B."/>
            <person name="Cannon C."/>
            <person name="Castanera R."/>
            <person name="Culley D."/>
            <person name="Daum C."/>
            <person name="Ezra D."/>
            <person name="Gonzalez J."/>
            <person name="Henrissat B."/>
            <person name="Kuo A."/>
            <person name="Liang C."/>
            <person name="Lipzen A."/>
            <person name="Lutzoni F."/>
            <person name="Magnuson J."/>
            <person name="Mondo S."/>
            <person name="Nolan M."/>
            <person name="Ohm R."/>
            <person name="Pangilinan J."/>
            <person name="Park H.-J."/>
            <person name="Ramirez L."/>
            <person name="Alfaro M."/>
            <person name="Sun H."/>
            <person name="Tritt A."/>
            <person name="Yoshinaga Y."/>
            <person name="Zwiers L.-H."/>
            <person name="Turgeon B."/>
            <person name="Goodwin S."/>
            <person name="Spatafora J."/>
            <person name="Crous P."/>
            <person name="Grigoriev I."/>
        </authorList>
    </citation>
    <scope>NUCLEOTIDE SEQUENCE</scope>
    <source>
        <strain evidence="1">CBS 119925</strain>
    </source>
</reference>
<dbReference type="Proteomes" id="UP000799440">
    <property type="component" value="Unassembled WGS sequence"/>
</dbReference>
<evidence type="ECO:0000313" key="2">
    <source>
        <dbReference type="Proteomes" id="UP000799440"/>
    </source>
</evidence>
<keyword evidence="2" id="KW-1185">Reference proteome</keyword>
<dbReference type="EMBL" id="MU006568">
    <property type="protein sequence ID" value="KAF2748750.1"/>
    <property type="molecule type" value="Genomic_DNA"/>
</dbReference>
<gene>
    <name evidence="1" type="ORF">M011DRAFT_336734</name>
</gene>
<protein>
    <submittedName>
        <fullName evidence="1">Uncharacterized protein</fullName>
    </submittedName>
</protein>
<evidence type="ECO:0000313" key="1">
    <source>
        <dbReference type="EMBL" id="KAF2748750.1"/>
    </source>
</evidence>
<name>A0A6A6VGM6_9PLEO</name>
<accession>A0A6A6VGM6</accession>
<organism evidence="1 2">
    <name type="scientific">Sporormia fimetaria CBS 119925</name>
    <dbReference type="NCBI Taxonomy" id="1340428"/>
    <lineage>
        <taxon>Eukaryota</taxon>
        <taxon>Fungi</taxon>
        <taxon>Dikarya</taxon>
        <taxon>Ascomycota</taxon>
        <taxon>Pezizomycotina</taxon>
        <taxon>Dothideomycetes</taxon>
        <taxon>Pleosporomycetidae</taxon>
        <taxon>Pleosporales</taxon>
        <taxon>Sporormiaceae</taxon>
        <taxon>Sporormia</taxon>
    </lineage>
</organism>
<dbReference type="AlphaFoldDB" id="A0A6A6VGM6"/>
<proteinExistence type="predicted"/>